<dbReference type="AlphaFoldDB" id="A0A5C9ANK7"/>
<feature type="non-terminal residue" evidence="1">
    <location>
        <position position="1"/>
    </location>
</feature>
<reference evidence="1 2" key="1">
    <citation type="submission" date="2019-08" db="EMBL/GenBank/DDBJ databases">
        <title>Whole genome analysis of cultivated E. coli strains isolated from CD patients and healthy donors.</title>
        <authorList>
            <person name="Siniagina M.N."/>
            <person name="Markelova M.I."/>
            <person name="Laikov A.V."/>
            <person name="Boulygina E.A."/>
            <person name="Khusnutdinova D.R."/>
            <person name="Kharchenko A."/>
            <person name="Grigoryeva T.V."/>
        </authorList>
    </citation>
    <scope>NUCLEOTIDE SEQUENCE [LARGE SCALE GENOMIC DNA]</scope>
    <source>
        <strain evidence="1 2">3_77_5</strain>
    </source>
</reference>
<protein>
    <submittedName>
        <fullName evidence="1">Bifunctional 3-(3-hydroxy-phenyl)propionate/3-hydroxycinnamic acid hydroxylase</fullName>
    </submittedName>
</protein>
<sequence>NYIPPVKRYFLEMRFKPMPQYHAGALVREGDAKTSPVGKMFIQPKVTLESGEVTLLDNVIGPNFAVIGWGCNPLWGMSEAQIQQWQALGTRFIQVVPDTQIHTDQDNHDGVTRIGDTQNRLRAWFAQHNAALVVMRPDRFVAAIAIPQTLGSTLNKLASVMTLTRATADIPVEKVA</sequence>
<accession>A0A5C9ANK7</accession>
<gene>
    <name evidence="1" type="primary">mhpA</name>
    <name evidence="1" type="ORF">FWK02_06590</name>
</gene>
<proteinExistence type="predicted"/>
<evidence type="ECO:0000313" key="2">
    <source>
        <dbReference type="Proteomes" id="UP000321461"/>
    </source>
</evidence>
<dbReference type="EMBL" id="VSBS01000147">
    <property type="protein sequence ID" value="TXT02564.1"/>
    <property type="molecule type" value="Genomic_DNA"/>
</dbReference>
<dbReference type="Proteomes" id="UP000321461">
    <property type="component" value="Unassembled WGS sequence"/>
</dbReference>
<evidence type="ECO:0000313" key="1">
    <source>
        <dbReference type="EMBL" id="TXT02564.1"/>
    </source>
</evidence>
<organism evidence="1 2">
    <name type="scientific">Escherichia coli</name>
    <dbReference type="NCBI Taxonomy" id="562"/>
    <lineage>
        <taxon>Bacteria</taxon>
        <taxon>Pseudomonadati</taxon>
        <taxon>Pseudomonadota</taxon>
        <taxon>Gammaproteobacteria</taxon>
        <taxon>Enterobacterales</taxon>
        <taxon>Enterobacteriaceae</taxon>
        <taxon>Escherichia</taxon>
    </lineage>
</organism>
<name>A0A5C9ANK7_ECOLX</name>
<comment type="caution">
    <text evidence="1">The sequence shown here is derived from an EMBL/GenBank/DDBJ whole genome shotgun (WGS) entry which is preliminary data.</text>
</comment>